<accession>A0A367KCN6</accession>
<reference evidence="2 3" key="1">
    <citation type="journal article" date="2018" name="G3 (Bethesda)">
        <title>Phylogenetic and Phylogenomic Definition of Rhizopus Species.</title>
        <authorList>
            <person name="Gryganskyi A.P."/>
            <person name="Golan J."/>
            <person name="Dolatabadi S."/>
            <person name="Mondo S."/>
            <person name="Robb S."/>
            <person name="Idnurm A."/>
            <person name="Muszewska A."/>
            <person name="Steczkiewicz K."/>
            <person name="Masonjones S."/>
            <person name="Liao H.L."/>
            <person name="Gajdeczka M.T."/>
            <person name="Anike F."/>
            <person name="Vuek A."/>
            <person name="Anishchenko I.M."/>
            <person name="Voigt K."/>
            <person name="de Hoog G.S."/>
            <person name="Smith M.E."/>
            <person name="Heitman J."/>
            <person name="Vilgalys R."/>
            <person name="Stajich J.E."/>
        </authorList>
    </citation>
    <scope>NUCLEOTIDE SEQUENCE [LARGE SCALE GENOMIC DNA]</scope>
    <source>
        <strain evidence="2 3">CBS 357.93</strain>
    </source>
</reference>
<dbReference type="SUPFAM" id="SSF47769">
    <property type="entry name" value="SAM/Pointed domain"/>
    <property type="match status" value="1"/>
</dbReference>
<name>A0A367KCN6_RHIAZ</name>
<dbReference type="InterPro" id="IPR001660">
    <property type="entry name" value="SAM"/>
</dbReference>
<dbReference type="Gene3D" id="1.10.150.50">
    <property type="entry name" value="Transcription Factor, Ets-1"/>
    <property type="match status" value="1"/>
</dbReference>
<dbReference type="InterPro" id="IPR013761">
    <property type="entry name" value="SAM/pointed_sf"/>
</dbReference>
<organism evidence="2 3">
    <name type="scientific">Rhizopus azygosporus</name>
    <name type="common">Rhizopus microsporus var. azygosporus</name>
    <dbReference type="NCBI Taxonomy" id="86630"/>
    <lineage>
        <taxon>Eukaryota</taxon>
        <taxon>Fungi</taxon>
        <taxon>Fungi incertae sedis</taxon>
        <taxon>Mucoromycota</taxon>
        <taxon>Mucoromycotina</taxon>
        <taxon>Mucoromycetes</taxon>
        <taxon>Mucorales</taxon>
        <taxon>Mucorineae</taxon>
        <taxon>Rhizopodaceae</taxon>
        <taxon>Rhizopus</taxon>
    </lineage>
</organism>
<dbReference type="AlphaFoldDB" id="A0A367KCN6"/>
<keyword evidence="3" id="KW-1185">Reference proteome</keyword>
<proteinExistence type="predicted"/>
<evidence type="ECO:0000313" key="3">
    <source>
        <dbReference type="Proteomes" id="UP000252139"/>
    </source>
</evidence>
<gene>
    <name evidence="2" type="ORF">CU097_007061</name>
</gene>
<comment type="caution">
    <text evidence="2">The sequence shown here is derived from an EMBL/GenBank/DDBJ whole genome shotgun (WGS) entry which is preliminary data.</text>
</comment>
<dbReference type="Proteomes" id="UP000252139">
    <property type="component" value="Unassembled WGS sequence"/>
</dbReference>
<sequence>MSCCYCDDYSVDSDIVRLDHRRQVEMFLSAYKLTQYYDTFINEGFDRLLCLLDITESDLISLNVKRGHRRLLQRAIATAKGIPLSTPILINYGYHYYYYTDSPCNIIPLYQALKCNCTSRPITPRDEFIKVKTASLNGELKKDFYEYAMERWD</sequence>
<evidence type="ECO:0000259" key="1">
    <source>
        <dbReference type="SMART" id="SM00454"/>
    </source>
</evidence>
<dbReference type="SMART" id="SM00454">
    <property type="entry name" value="SAM"/>
    <property type="match status" value="1"/>
</dbReference>
<dbReference type="CDD" id="cd09487">
    <property type="entry name" value="SAM_superfamily"/>
    <property type="match status" value="1"/>
</dbReference>
<dbReference type="STRING" id="86630.A0A367KCN6"/>
<evidence type="ECO:0000313" key="2">
    <source>
        <dbReference type="EMBL" id="RCI00014.1"/>
    </source>
</evidence>
<dbReference type="OrthoDB" id="1919336at2759"/>
<feature type="domain" description="SAM" evidence="1">
    <location>
        <begin position="16"/>
        <end position="82"/>
    </location>
</feature>
<dbReference type="Pfam" id="PF00536">
    <property type="entry name" value="SAM_1"/>
    <property type="match status" value="1"/>
</dbReference>
<dbReference type="EMBL" id="PJQL01000085">
    <property type="protein sequence ID" value="RCI00014.1"/>
    <property type="molecule type" value="Genomic_DNA"/>
</dbReference>
<protein>
    <recommendedName>
        <fullName evidence="1">SAM domain-containing protein</fullName>
    </recommendedName>
</protein>